<dbReference type="FunFam" id="3.40.30.10:FF:000104">
    <property type="entry name" value="Thioredoxin"/>
    <property type="match status" value="1"/>
</dbReference>
<dbReference type="InterPro" id="IPR036249">
    <property type="entry name" value="Thioredoxin-like_sf"/>
</dbReference>
<feature type="domain" description="Thioredoxin" evidence="5">
    <location>
        <begin position="46"/>
        <end position="161"/>
    </location>
</feature>
<dbReference type="PRINTS" id="PR00421">
    <property type="entry name" value="THIOREDOXIN"/>
</dbReference>
<evidence type="ECO:0000259" key="5">
    <source>
        <dbReference type="PROSITE" id="PS51352"/>
    </source>
</evidence>
<comment type="caution">
    <text evidence="6">The sequence shown here is derived from an EMBL/GenBank/DDBJ whole genome shotgun (WGS) entry which is preliminary data.</text>
</comment>
<dbReference type="PROSITE" id="PS00194">
    <property type="entry name" value="THIOREDOXIN_1"/>
    <property type="match status" value="1"/>
</dbReference>
<dbReference type="PANTHER" id="PTHR46115">
    <property type="entry name" value="THIOREDOXIN-LIKE PROTEIN 1"/>
    <property type="match status" value="1"/>
</dbReference>
<dbReference type="NCBIfam" id="TIGR01068">
    <property type="entry name" value="thioredoxin"/>
    <property type="match status" value="1"/>
</dbReference>
<evidence type="ECO:0000313" key="6">
    <source>
        <dbReference type="EMBL" id="OXA59052.1"/>
    </source>
</evidence>
<dbReference type="EMBL" id="LNIX01000002">
    <property type="protein sequence ID" value="OXA59052.1"/>
    <property type="molecule type" value="Genomic_DNA"/>
</dbReference>
<dbReference type="PROSITE" id="PS51352">
    <property type="entry name" value="THIOREDOXIN_2"/>
    <property type="match status" value="1"/>
</dbReference>
<dbReference type="Pfam" id="PF00085">
    <property type="entry name" value="Thioredoxin"/>
    <property type="match status" value="1"/>
</dbReference>
<keyword evidence="4" id="KW-0676">Redox-active center</keyword>
<dbReference type="InterPro" id="IPR017937">
    <property type="entry name" value="Thioredoxin_CS"/>
</dbReference>
<reference evidence="6 7" key="1">
    <citation type="submission" date="2015-12" db="EMBL/GenBank/DDBJ databases">
        <title>The genome of Folsomia candida.</title>
        <authorList>
            <person name="Faddeeva A."/>
            <person name="Derks M.F."/>
            <person name="Anvar Y."/>
            <person name="Smit S."/>
            <person name="Van Straalen N."/>
            <person name="Roelofs D."/>
        </authorList>
    </citation>
    <scope>NUCLEOTIDE SEQUENCE [LARGE SCALE GENOMIC DNA]</scope>
    <source>
        <strain evidence="6 7">VU population</strain>
        <tissue evidence="6">Whole body</tissue>
    </source>
</reference>
<sequence length="161" mass="17775">MSSQSVSSWFGSGCSSVSFSVALYLSPGLHSQLDFFRDKYFLEVAYLVAYPASIMSLIHSVQDKSDFDTQLKDAGNKLVVVDFYATWCGPCKMVAPKLEEMAALFTDVIFLKVDVDENEEVASEYGISCMPTFIFIKNGEKVSEFSGANADKIKELIGTNK</sequence>
<name>A0A226EN42_FOLCA</name>
<dbReference type="CDD" id="cd02947">
    <property type="entry name" value="TRX_family"/>
    <property type="match status" value="1"/>
</dbReference>
<keyword evidence="3" id="KW-1015">Disulfide bond</keyword>
<evidence type="ECO:0000256" key="2">
    <source>
        <dbReference type="ARBA" id="ARBA00022982"/>
    </source>
</evidence>
<dbReference type="OMA" id="FQFFVKG"/>
<keyword evidence="1" id="KW-0813">Transport</keyword>
<evidence type="ECO:0000256" key="4">
    <source>
        <dbReference type="ARBA" id="ARBA00023284"/>
    </source>
</evidence>
<evidence type="ECO:0000256" key="3">
    <source>
        <dbReference type="ARBA" id="ARBA00023157"/>
    </source>
</evidence>
<dbReference type="GO" id="GO:0015035">
    <property type="term" value="F:protein-disulfide reductase activity"/>
    <property type="evidence" value="ECO:0007669"/>
    <property type="project" value="InterPro"/>
</dbReference>
<evidence type="ECO:0000256" key="1">
    <source>
        <dbReference type="ARBA" id="ARBA00022448"/>
    </source>
</evidence>
<dbReference type="AlphaFoldDB" id="A0A226EN42"/>
<accession>A0A226EN42</accession>
<dbReference type="Gene3D" id="3.40.30.10">
    <property type="entry name" value="Glutaredoxin"/>
    <property type="match status" value="1"/>
</dbReference>
<dbReference type="STRING" id="158441.A0A226EN42"/>
<dbReference type="InterPro" id="IPR005746">
    <property type="entry name" value="Thioredoxin"/>
</dbReference>
<dbReference type="InterPro" id="IPR013766">
    <property type="entry name" value="Thioredoxin_domain"/>
</dbReference>
<protein>
    <submittedName>
        <fullName evidence="6">Thioredoxin-2</fullName>
    </submittedName>
</protein>
<dbReference type="Proteomes" id="UP000198287">
    <property type="component" value="Unassembled WGS sequence"/>
</dbReference>
<keyword evidence="7" id="KW-1185">Reference proteome</keyword>
<dbReference type="SUPFAM" id="SSF52833">
    <property type="entry name" value="Thioredoxin-like"/>
    <property type="match status" value="1"/>
</dbReference>
<keyword evidence="2" id="KW-0249">Electron transport</keyword>
<dbReference type="OrthoDB" id="2121326at2759"/>
<organism evidence="6 7">
    <name type="scientific">Folsomia candida</name>
    <name type="common">Springtail</name>
    <dbReference type="NCBI Taxonomy" id="158441"/>
    <lineage>
        <taxon>Eukaryota</taxon>
        <taxon>Metazoa</taxon>
        <taxon>Ecdysozoa</taxon>
        <taxon>Arthropoda</taxon>
        <taxon>Hexapoda</taxon>
        <taxon>Collembola</taxon>
        <taxon>Entomobryomorpha</taxon>
        <taxon>Isotomoidea</taxon>
        <taxon>Isotomidae</taxon>
        <taxon>Proisotominae</taxon>
        <taxon>Folsomia</taxon>
    </lineage>
</organism>
<evidence type="ECO:0000313" key="7">
    <source>
        <dbReference type="Proteomes" id="UP000198287"/>
    </source>
</evidence>
<proteinExistence type="predicted"/>
<gene>
    <name evidence="6" type="ORF">Fcan01_04101</name>
</gene>